<gene>
    <name evidence="3" type="ORF">chiPu_0033007</name>
</gene>
<dbReference type="GO" id="GO:0051020">
    <property type="term" value="F:GTPase binding"/>
    <property type="evidence" value="ECO:0007669"/>
    <property type="project" value="TreeGrafter"/>
</dbReference>
<dbReference type="GO" id="GO:0001755">
    <property type="term" value="P:neural crest cell migration"/>
    <property type="evidence" value="ECO:0007669"/>
    <property type="project" value="TreeGrafter"/>
</dbReference>
<comment type="caution">
    <text evidence="3">The sequence shown here is derived from an EMBL/GenBank/DDBJ whole genome shotgun (WGS) entry which is preliminary data.</text>
</comment>
<sequence length="183" mass="19393">PPPPRSTSSETGSRGSEPPDPRPGPRPRPPRAHRVSQLFGRWASERRLGGAEGEEGEGVGGDLSVEPTAPGVLKVYGEGLSAGAHYKSVLASSNSSAANVVREVLGRFTGALGGGGRDAPGRYALCDAVGRGGGSRGRWEGLGARRLADHERPLRVRELWRPAEGLSRRFEIRRRSQVEGTDA</sequence>
<keyword evidence="4" id="KW-1185">Reference proteome</keyword>
<dbReference type="EMBL" id="BEZZ01251927">
    <property type="protein sequence ID" value="GCC48979.1"/>
    <property type="molecule type" value="Genomic_DNA"/>
</dbReference>
<feature type="non-terminal residue" evidence="3">
    <location>
        <position position="1"/>
    </location>
</feature>
<reference evidence="3 4" key="1">
    <citation type="journal article" date="2018" name="Nat. Ecol. Evol.">
        <title>Shark genomes provide insights into elasmobranch evolution and the origin of vertebrates.</title>
        <authorList>
            <person name="Hara Y"/>
            <person name="Yamaguchi K"/>
            <person name="Onimaru K"/>
            <person name="Kadota M"/>
            <person name="Koyanagi M"/>
            <person name="Keeley SD"/>
            <person name="Tatsumi K"/>
            <person name="Tanaka K"/>
            <person name="Motone F"/>
            <person name="Kageyama Y"/>
            <person name="Nozu R"/>
            <person name="Adachi N"/>
            <person name="Nishimura O"/>
            <person name="Nakagawa R"/>
            <person name="Tanegashima C"/>
            <person name="Kiyatake I"/>
            <person name="Matsumoto R"/>
            <person name="Murakumo K"/>
            <person name="Nishida K"/>
            <person name="Terakita A"/>
            <person name="Kuratani S"/>
            <person name="Sato K"/>
            <person name="Hyodo S Kuraku.S."/>
        </authorList>
    </citation>
    <scope>NUCLEOTIDE SEQUENCE [LARGE SCALE GENOMIC DNA]</scope>
</reference>
<proteinExistence type="predicted"/>
<evidence type="ECO:0000313" key="3">
    <source>
        <dbReference type="EMBL" id="GCC48979.1"/>
    </source>
</evidence>
<evidence type="ECO:0000259" key="2">
    <source>
        <dbReference type="PROSITE" id="PS50200"/>
    </source>
</evidence>
<dbReference type="InterPro" id="IPR000159">
    <property type="entry name" value="RA_dom"/>
</dbReference>
<dbReference type="SUPFAM" id="SSF54236">
    <property type="entry name" value="Ubiquitin-like"/>
    <property type="match status" value="1"/>
</dbReference>
<dbReference type="AlphaFoldDB" id="A0A401U269"/>
<dbReference type="InterPro" id="IPR052072">
    <property type="entry name" value="Vascular_dev_regulator"/>
</dbReference>
<organism evidence="3 4">
    <name type="scientific">Chiloscyllium punctatum</name>
    <name type="common">Brownbanded bambooshark</name>
    <name type="synonym">Hemiscyllium punctatum</name>
    <dbReference type="NCBI Taxonomy" id="137246"/>
    <lineage>
        <taxon>Eukaryota</taxon>
        <taxon>Metazoa</taxon>
        <taxon>Chordata</taxon>
        <taxon>Craniata</taxon>
        <taxon>Vertebrata</taxon>
        <taxon>Chondrichthyes</taxon>
        <taxon>Elasmobranchii</taxon>
        <taxon>Galeomorphii</taxon>
        <taxon>Galeoidea</taxon>
        <taxon>Orectolobiformes</taxon>
        <taxon>Hemiscylliidae</taxon>
        <taxon>Chiloscyllium</taxon>
    </lineage>
</organism>
<dbReference type="OMA" id="DHERPLR"/>
<feature type="non-terminal residue" evidence="3">
    <location>
        <position position="183"/>
    </location>
</feature>
<dbReference type="SMART" id="SM00314">
    <property type="entry name" value="RA"/>
    <property type="match status" value="1"/>
</dbReference>
<dbReference type="PANTHER" id="PTHR16027:SF3">
    <property type="entry name" value="RAS-ASSOCIATING AND DILUTE DOMAIN-CONTAINING PROTEIN"/>
    <property type="match status" value="1"/>
</dbReference>
<name>A0A401U269_CHIPU</name>
<evidence type="ECO:0000313" key="4">
    <source>
        <dbReference type="Proteomes" id="UP000287033"/>
    </source>
</evidence>
<dbReference type="Pfam" id="PF00788">
    <property type="entry name" value="RA"/>
    <property type="match status" value="1"/>
</dbReference>
<feature type="domain" description="Ras-associating" evidence="2">
    <location>
        <begin position="69"/>
        <end position="177"/>
    </location>
</feature>
<dbReference type="Gene3D" id="3.10.20.90">
    <property type="entry name" value="Phosphatidylinositol 3-kinase Catalytic Subunit, Chain A, domain 1"/>
    <property type="match status" value="1"/>
</dbReference>
<dbReference type="GO" id="GO:0005874">
    <property type="term" value="C:microtubule"/>
    <property type="evidence" value="ECO:0007669"/>
    <property type="project" value="TreeGrafter"/>
</dbReference>
<feature type="region of interest" description="Disordered" evidence="1">
    <location>
        <begin position="1"/>
        <end position="69"/>
    </location>
</feature>
<accession>A0A401U269</accession>
<dbReference type="GO" id="GO:0034446">
    <property type="term" value="P:substrate adhesion-dependent cell spreading"/>
    <property type="evidence" value="ECO:0007669"/>
    <property type="project" value="TreeGrafter"/>
</dbReference>
<dbReference type="PROSITE" id="PS50200">
    <property type="entry name" value="RA"/>
    <property type="match status" value="1"/>
</dbReference>
<evidence type="ECO:0000256" key="1">
    <source>
        <dbReference type="SAM" id="MobiDB-lite"/>
    </source>
</evidence>
<protein>
    <recommendedName>
        <fullName evidence="2">Ras-associating domain-containing protein</fullName>
    </recommendedName>
</protein>
<dbReference type="GO" id="GO:0007165">
    <property type="term" value="P:signal transduction"/>
    <property type="evidence" value="ECO:0007669"/>
    <property type="project" value="InterPro"/>
</dbReference>
<dbReference type="PANTHER" id="PTHR16027">
    <property type="entry name" value="DILUTE DOMAIN-CONTAINING PROTEIN YPR089W"/>
    <property type="match status" value="1"/>
</dbReference>
<dbReference type="InterPro" id="IPR029071">
    <property type="entry name" value="Ubiquitin-like_domsf"/>
</dbReference>
<feature type="compositionally biased region" description="Low complexity" evidence="1">
    <location>
        <begin position="1"/>
        <end position="16"/>
    </location>
</feature>
<dbReference type="STRING" id="137246.A0A401U269"/>
<dbReference type="Proteomes" id="UP000287033">
    <property type="component" value="Unassembled WGS sequence"/>
</dbReference>